<gene>
    <name evidence="1" type="ORF">S12H4_52884</name>
</gene>
<reference evidence="1" key="1">
    <citation type="journal article" date="2014" name="Front. Microbiol.">
        <title>High frequency of phylogenetically diverse reductive dehalogenase-homologous genes in deep subseafloor sedimentary metagenomes.</title>
        <authorList>
            <person name="Kawai M."/>
            <person name="Futagami T."/>
            <person name="Toyoda A."/>
            <person name="Takaki Y."/>
            <person name="Nishi S."/>
            <person name="Hori S."/>
            <person name="Arai W."/>
            <person name="Tsubouchi T."/>
            <person name="Morono Y."/>
            <person name="Uchiyama I."/>
            <person name="Ito T."/>
            <person name="Fujiyama A."/>
            <person name="Inagaki F."/>
            <person name="Takami H."/>
        </authorList>
    </citation>
    <scope>NUCLEOTIDE SEQUENCE</scope>
    <source>
        <strain evidence="1">Expedition CK06-06</strain>
    </source>
</reference>
<proteinExistence type="predicted"/>
<evidence type="ECO:0000313" key="1">
    <source>
        <dbReference type="EMBL" id="GAJ11498.1"/>
    </source>
</evidence>
<protein>
    <submittedName>
        <fullName evidence="1">Uncharacterized protein</fullName>
    </submittedName>
</protein>
<feature type="non-terminal residue" evidence="1">
    <location>
        <position position="44"/>
    </location>
</feature>
<accession>X1U1S8</accession>
<organism evidence="1">
    <name type="scientific">marine sediment metagenome</name>
    <dbReference type="NCBI Taxonomy" id="412755"/>
    <lineage>
        <taxon>unclassified sequences</taxon>
        <taxon>metagenomes</taxon>
        <taxon>ecological metagenomes</taxon>
    </lineage>
</organism>
<dbReference type="AlphaFoldDB" id="X1U1S8"/>
<comment type="caution">
    <text evidence="1">The sequence shown here is derived from an EMBL/GenBank/DDBJ whole genome shotgun (WGS) entry which is preliminary data.</text>
</comment>
<dbReference type="EMBL" id="BARW01033598">
    <property type="protein sequence ID" value="GAJ11498.1"/>
    <property type="molecule type" value="Genomic_DNA"/>
</dbReference>
<name>X1U1S8_9ZZZZ</name>
<sequence length="44" mass="4838">MQKVDTTGLIFSMKGSSFQGKLVKAGESGVVFYYKIPNDYVGVF</sequence>